<dbReference type="EMBL" id="CP013243">
    <property type="protein sequence ID" value="APH14105.1"/>
    <property type="molecule type" value="Genomic_DNA"/>
</dbReference>
<organism evidence="2 3">
    <name type="scientific">Clostridium sporogenes</name>
    <dbReference type="NCBI Taxonomy" id="1509"/>
    <lineage>
        <taxon>Bacteria</taxon>
        <taxon>Bacillati</taxon>
        <taxon>Bacillota</taxon>
        <taxon>Clostridia</taxon>
        <taxon>Eubacteriales</taxon>
        <taxon>Clostridiaceae</taxon>
        <taxon>Clostridium</taxon>
    </lineage>
</organism>
<dbReference type="Gene3D" id="1.10.530.10">
    <property type="match status" value="1"/>
</dbReference>
<dbReference type="Pfam" id="PF01832">
    <property type="entry name" value="Glucosaminidase"/>
    <property type="match status" value="1"/>
</dbReference>
<dbReference type="InterPro" id="IPR002901">
    <property type="entry name" value="MGlyc_endo_b_GlcNAc-like_dom"/>
</dbReference>
<dbReference type="eggNOG" id="COG0860">
    <property type="taxonomic scope" value="Bacteria"/>
</dbReference>
<feature type="domain" description="Mannosyl-glycoprotein endo-beta-N-acetylglucosamidase-like" evidence="1">
    <location>
        <begin position="995"/>
        <end position="1149"/>
    </location>
</feature>
<evidence type="ECO:0000259" key="1">
    <source>
        <dbReference type="SMART" id="SM00047"/>
    </source>
</evidence>
<dbReference type="AlphaFoldDB" id="A0A1L3NDC0"/>
<dbReference type="SUPFAM" id="SSF117281">
    <property type="entry name" value="Kelch motif"/>
    <property type="match status" value="1"/>
</dbReference>
<reference evidence="2 3" key="1">
    <citation type="submission" date="2015-11" db="EMBL/GenBank/DDBJ databases">
        <authorList>
            <person name="Hill K.K."/>
            <person name="Shirey T.B."/>
            <person name="Raphael B."/>
            <person name="Daligault H.E."/>
            <person name="Davenport K.W."/>
            <person name="Bruce D.C."/>
            <person name="Foley B.T."/>
            <person name="Johnson S.L."/>
        </authorList>
    </citation>
    <scope>NUCLEOTIDE SEQUENCE [LARGE SCALE GENOMIC DNA]</scope>
    <source>
        <strain evidence="2 3">CDC_1632</strain>
    </source>
</reference>
<protein>
    <submittedName>
        <fullName evidence="2">Mannosyl-glycoendo-beta-N-acetylglucosaminidase family protein</fullName>
    </submittedName>
</protein>
<evidence type="ECO:0000313" key="3">
    <source>
        <dbReference type="Proteomes" id="UP000182204"/>
    </source>
</evidence>
<gene>
    <name evidence="2" type="ORF">NPD5_2817</name>
</gene>
<dbReference type="InterPro" id="IPR015915">
    <property type="entry name" value="Kelch-typ_b-propeller"/>
</dbReference>
<evidence type="ECO:0000313" key="2">
    <source>
        <dbReference type="EMBL" id="APH14105.1"/>
    </source>
</evidence>
<dbReference type="RefSeq" id="WP_072586240.1">
    <property type="nucleotide sequence ID" value="NZ_CP013243.1"/>
</dbReference>
<proteinExistence type="predicted"/>
<dbReference type="SMART" id="SM00047">
    <property type="entry name" value="LYZ2"/>
    <property type="match status" value="1"/>
</dbReference>
<accession>A0A1L3NDC0</accession>
<dbReference type="eggNOG" id="COG4193">
    <property type="taxonomic scope" value="Bacteria"/>
</dbReference>
<sequence>MRNKKYNLMPKIISLFFILFLFSIKVQAISNIGINLKTPIHKGVINDKELNIDGEIKSILKLKSVYLYIDNKKIGQANLNELEFKENTYKTRLKYTKDISSLKNGIHNLRILAIDEQNNKEEKEISINIKRDQEKLETDKNIIQNNLVDTTVKMGSIEKALNIVSNEAKLEKVEVSYNGNVITNGEMAVGKSYVIKGYGNSANGVLYQFWVKDLSTNSWTMIRDYGETNSMTYTPQKSGKYLIGIHVKDKYSKENLDDFIYENYTVTVSKAKLEKVEVSYNGNVITNGEVGVGKSYVIKGYGNSENGVLYQFWVKDLSTNSWTMIRDYGETNSMTYIPQKSGKYLIGIHVKDKYSKENLDDFIYENYDVYISKAKLEKVEVSHNGNVITNGEIVVGKSYVIKGYGNSQNGVLYQFWVKDLSTNSWTMIRDYGETNSMTYIPQKSGKYLIGIHVKDKYSKENLDDFIYENYTATVSKAKLEKVEVSYDGNVITNGEIGVGKSYVIKGYGNSENGVLYQFWIKDLSTNSWAMIRDYGEINSFNYTPAKAGKYLIGIHVKDKYSKENLDDFIYENYDVSISKAKLEKVEVLYNGNVITNGGIGVGKSYVIKGYGNSKNGILYQFWVKDLSTNSWTMIRDYGETNSMTYTPQKSGKYLIGIHVKDKYSKENLDDFIYENYDVSISKAKLEKVEVSYNGNVITNGEIEIGKNYDIKGYGNSKNGILYQFWVKDLYTNSWTMIKDYGEENSINWKPTIGGKYLIGIHVKDKYSIDTLDDHIYENYTILSDKARLEKVEVKLDGNLISNELNIGKTYTIEGNAISKNGVLYQFWVKDLSINSWAMLRDYGESNNITYTPTKGGKYLIGIHVKDKNGKENLDDFEYVEYNVIGSNVNYKKTNYNITLDEIVNKQMENRPAYHTYIPEKNTYEWRYAIIKNGKKGYSTDINGVNWAQSDQQYDYIKSKVKEYMNPTNQIYDSIGQYQFLQLSYYECTTAQQLNSALKGKGVLEGKGQVFIDAGKESNVSPIYLVAHALLETGNGTSTLAKGVVVNGKTVYNLFGIGAVDSDPIGQGAKYAYEQGWFSVDLAIKGGAKWISAGYINNATYKQDTLYKMRWNPSNPTVHQYATDVMWAYNQVGNIKKVIDQLQNVVFNFDVPVYK</sequence>
<dbReference type="GO" id="GO:0004040">
    <property type="term" value="F:amidase activity"/>
    <property type="evidence" value="ECO:0007669"/>
    <property type="project" value="InterPro"/>
</dbReference>
<dbReference type="Proteomes" id="UP000182204">
    <property type="component" value="Chromosome"/>
</dbReference>
<name>A0A1L3NDC0_CLOSG</name>